<name>A0ACC2X9N5_9TREE</name>
<keyword evidence="2" id="KW-1185">Reference proteome</keyword>
<comment type="caution">
    <text evidence="1">The sequence shown here is derived from an EMBL/GenBank/DDBJ whole genome shotgun (WGS) entry which is preliminary data.</text>
</comment>
<sequence length="329" mass="36826">MADVYPSGFVYSLQSVVDDFASASEGLRKDCDIIAQSVVTFSLETKNSNDELAEAAANLSRSVQELENAIRDPRGTLAQEALASIQKHASDISSHVSSNLPKGTDSVRTKIGTAIRDLNLHLIAVEKTIDRLSEYSNALSTRASVPETNDGTKWSLKVITAQHPEGIPKAVGETFSIRATPKEGSNSLSDIQMVLYSNEVRWLEVSINLDKTCGEYCPDCEGDIAGNRMLRLKKRLGFYPRSEQRPGHWIFRTEMSHTGSREQVFFYFSRALDYPEDQSQYGELLELKKDESDVYGSGQPTEVFFFRTNPREHRAKWVLSGRMGINWKS</sequence>
<evidence type="ECO:0000313" key="2">
    <source>
        <dbReference type="Proteomes" id="UP001243375"/>
    </source>
</evidence>
<reference evidence="1" key="1">
    <citation type="submission" date="2023-04" db="EMBL/GenBank/DDBJ databases">
        <title>Draft Genome sequencing of Naganishia species isolated from polar environments using Oxford Nanopore Technology.</title>
        <authorList>
            <person name="Leo P."/>
            <person name="Venkateswaran K."/>
        </authorList>
    </citation>
    <scope>NUCLEOTIDE SEQUENCE</scope>
    <source>
        <strain evidence="1">MNA-CCFEE 5425</strain>
    </source>
</reference>
<organism evidence="1 2">
    <name type="scientific">Naganishia vaughanmartiniae</name>
    <dbReference type="NCBI Taxonomy" id="1424756"/>
    <lineage>
        <taxon>Eukaryota</taxon>
        <taxon>Fungi</taxon>
        <taxon>Dikarya</taxon>
        <taxon>Basidiomycota</taxon>
        <taxon>Agaricomycotina</taxon>
        <taxon>Tremellomycetes</taxon>
        <taxon>Filobasidiales</taxon>
        <taxon>Filobasidiaceae</taxon>
        <taxon>Naganishia</taxon>
    </lineage>
</organism>
<dbReference type="EMBL" id="JASBWU010000007">
    <property type="protein sequence ID" value="KAJ9120012.1"/>
    <property type="molecule type" value="Genomic_DNA"/>
</dbReference>
<proteinExistence type="predicted"/>
<protein>
    <submittedName>
        <fullName evidence="1">Uncharacterized protein</fullName>
    </submittedName>
</protein>
<dbReference type="Proteomes" id="UP001243375">
    <property type="component" value="Unassembled WGS sequence"/>
</dbReference>
<evidence type="ECO:0000313" key="1">
    <source>
        <dbReference type="EMBL" id="KAJ9120012.1"/>
    </source>
</evidence>
<gene>
    <name evidence="1" type="ORF">QFC22_002909</name>
</gene>
<accession>A0ACC2X9N5</accession>